<dbReference type="InterPro" id="IPR009057">
    <property type="entry name" value="Homeodomain-like_sf"/>
</dbReference>
<feature type="region of interest" description="Disordered" evidence="1">
    <location>
        <begin position="1"/>
        <end position="22"/>
    </location>
</feature>
<dbReference type="EMBL" id="KR080194">
    <property type="protein sequence ID" value="AKF14310.1"/>
    <property type="molecule type" value="Genomic_DNA"/>
</dbReference>
<dbReference type="SUPFAM" id="SSF46689">
    <property type="entry name" value="Homeodomain-like"/>
    <property type="match status" value="1"/>
</dbReference>
<evidence type="ECO:0000313" key="3">
    <source>
        <dbReference type="Proteomes" id="UP000203101"/>
    </source>
</evidence>
<reference evidence="2 3" key="1">
    <citation type="journal article" date="2015" name="Genome Announc.">
        <title>Genome Sequences of Mycobacteriophages AlanGrant, Baee, Corofin, OrangeOswald, and Vincenzo, New Members of Cluster B.</title>
        <authorList>
            <person name="Pope W.H."/>
            <person name="Carbonara M.E."/>
            <person name="Cioffi H.M."/>
            <person name="Cruz T."/>
            <person name="Dang B.Q."/>
            <person name="Doyle A.N."/>
            <person name="Fan O.H."/>
            <person name="Gallagher M."/>
            <person name="Gentile G.M."/>
            <person name="German B.A."/>
            <person name="Farrell M.E."/>
            <person name="Gerwig M."/>
            <person name="Hunter K.L."/>
            <person name="Lefever V.E."/>
            <person name="Marfisi N.A."/>
            <person name="McDonnell J.E."/>
            <person name="Monga J.K."/>
            <person name="Quiroz K.G."/>
            <person name="Pong A.C."/>
            <person name="Rimple P.A."/>
            <person name="Situ M."/>
            <person name="Sohnen P.C."/>
            <person name="Stockinger A.N."/>
            <person name="Thompson P.K."/>
            <person name="Torchio N.M."/>
            <person name="Toner C.L."/>
            <person name="Ulbrich M.C."/>
            <person name="Vohra N.I."/>
            <person name="Zakir A."/>
            <person name="Adkins N.L."/>
            <person name="Brown B.R."/>
            <person name="Churilla B.M."/>
            <person name="Kramer Z.J."/>
            <person name="Lapin J.S."/>
            <person name="Montgomery M.T."/>
            <person name="Prout A.K."/>
            <person name="Grubb S.R."/>
            <person name="Warner M.H."/>
            <person name="Bowman C.A."/>
            <person name="Russell D.A."/>
            <person name="Hatfull G.F."/>
        </authorList>
    </citation>
    <scope>NUCLEOTIDE SEQUENCE [LARGE SCALE GENOMIC DNA]</scope>
</reference>
<protein>
    <submittedName>
        <fullName evidence="2">Uncharacterized protein</fullName>
    </submittedName>
</protein>
<keyword evidence="3" id="KW-1185">Reference proteome</keyword>
<dbReference type="Pfam" id="PF13384">
    <property type="entry name" value="HTH_23"/>
    <property type="match status" value="1"/>
</dbReference>
<evidence type="ECO:0000256" key="1">
    <source>
        <dbReference type="SAM" id="MobiDB-lite"/>
    </source>
</evidence>
<dbReference type="Proteomes" id="UP000203101">
    <property type="component" value="Segment"/>
</dbReference>
<accession>A0A0F6WDR9</accession>
<dbReference type="KEGG" id="vg:26637351"/>
<sequence>MRRGRAVTALAAPQLAKRQPPASPELIAQAVDMAARGLTPGQIARKLRRDPSTVRGWLRRSA</sequence>
<proteinExistence type="predicted"/>
<dbReference type="RefSeq" id="YP_009210904.1">
    <property type="nucleotide sequence ID" value="NC_028934.1"/>
</dbReference>
<organism evidence="2 3">
    <name type="scientific">Mycobacterium phage Vincenzo</name>
    <dbReference type="NCBI Taxonomy" id="1647301"/>
    <lineage>
        <taxon>Viruses</taxon>
        <taxon>Duplodnaviria</taxon>
        <taxon>Heunggongvirae</taxon>
        <taxon>Uroviricota</taxon>
        <taxon>Caudoviricetes</taxon>
        <taxon>Bclasvirinae</taxon>
        <taxon>Coopervirus</taxon>
        <taxon>Coopervirus vincenzo</taxon>
    </lineage>
</organism>
<dbReference type="GeneID" id="26637351"/>
<evidence type="ECO:0000313" key="2">
    <source>
        <dbReference type="EMBL" id="AKF14310.1"/>
    </source>
</evidence>
<name>A0A0F6WDR9_9CAUD</name>
<gene>
    <name evidence="2" type="primary">48</name>
    <name evidence="2" type="ORF">SEA_VINCENZO_48</name>
</gene>